<accession>A0A8X7BK50</accession>
<dbReference type="Proteomes" id="UP000887159">
    <property type="component" value="Unassembled WGS sequence"/>
</dbReference>
<evidence type="ECO:0000313" key="2">
    <source>
        <dbReference type="Proteomes" id="UP000887159"/>
    </source>
</evidence>
<reference evidence="1" key="1">
    <citation type="submission" date="2020-08" db="EMBL/GenBank/DDBJ databases">
        <title>Multicomponent nature underlies the extraordinary mechanical properties of spider dragline silk.</title>
        <authorList>
            <person name="Kono N."/>
            <person name="Nakamura H."/>
            <person name="Mori M."/>
            <person name="Yoshida Y."/>
            <person name="Ohtoshi R."/>
            <person name="Malay A.D."/>
            <person name="Moran D.A.P."/>
            <person name="Tomita M."/>
            <person name="Numata K."/>
            <person name="Arakawa K."/>
        </authorList>
    </citation>
    <scope>NUCLEOTIDE SEQUENCE</scope>
</reference>
<sequence length="84" mass="9769">MDNEMERHCGRFTDKSHFCLQHHDGRLRVWRHRGERLLNCCLMYRPTGPAPGIMVCVGIGFHCRTSLVHNASTLNCQRYISEVL</sequence>
<dbReference type="EMBL" id="BMAU01021409">
    <property type="protein sequence ID" value="GFY33274.1"/>
    <property type="molecule type" value="Genomic_DNA"/>
</dbReference>
<organism evidence="1 2">
    <name type="scientific">Trichonephila clavipes</name>
    <name type="common">Golden silk orbweaver</name>
    <name type="synonym">Nephila clavipes</name>
    <dbReference type="NCBI Taxonomy" id="2585209"/>
    <lineage>
        <taxon>Eukaryota</taxon>
        <taxon>Metazoa</taxon>
        <taxon>Ecdysozoa</taxon>
        <taxon>Arthropoda</taxon>
        <taxon>Chelicerata</taxon>
        <taxon>Arachnida</taxon>
        <taxon>Araneae</taxon>
        <taxon>Araneomorphae</taxon>
        <taxon>Entelegynae</taxon>
        <taxon>Araneoidea</taxon>
        <taxon>Nephilidae</taxon>
        <taxon>Trichonephila</taxon>
    </lineage>
</organism>
<dbReference type="Gene3D" id="3.30.420.10">
    <property type="entry name" value="Ribonuclease H-like superfamily/Ribonuclease H"/>
    <property type="match status" value="1"/>
</dbReference>
<dbReference type="GO" id="GO:0003676">
    <property type="term" value="F:nucleic acid binding"/>
    <property type="evidence" value="ECO:0007669"/>
    <property type="project" value="InterPro"/>
</dbReference>
<dbReference type="InterPro" id="IPR036397">
    <property type="entry name" value="RNaseH_sf"/>
</dbReference>
<proteinExistence type="predicted"/>
<evidence type="ECO:0000313" key="1">
    <source>
        <dbReference type="EMBL" id="GFY33274.1"/>
    </source>
</evidence>
<gene>
    <name evidence="1" type="primary">X975_12333</name>
    <name evidence="1" type="ORF">TNCV_1241241</name>
</gene>
<comment type="caution">
    <text evidence="1">The sequence shown here is derived from an EMBL/GenBank/DDBJ whole genome shotgun (WGS) entry which is preliminary data.</text>
</comment>
<protein>
    <submittedName>
        <fullName evidence="1">Transposable element Tcb1 transposase</fullName>
    </submittedName>
</protein>
<dbReference type="AlphaFoldDB" id="A0A8X7BK50"/>
<name>A0A8X7BK50_TRICX</name>
<keyword evidence="2" id="KW-1185">Reference proteome</keyword>